<comment type="caution">
    <text evidence="1">The sequence shown here is derived from an EMBL/GenBank/DDBJ whole genome shotgun (WGS) entry which is preliminary data.</text>
</comment>
<gene>
    <name evidence="1" type="ORF">S01H4_53357</name>
</gene>
<accession>X1FB76</accession>
<name>X1FB76_9ZZZZ</name>
<evidence type="ECO:0000313" key="1">
    <source>
        <dbReference type="EMBL" id="GAH17978.1"/>
    </source>
</evidence>
<dbReference type="AlphaFoldDB" id="X1FB76"/>
<protein>
    <submittedName>
        <fullName evidence="1">Uncharacterized protein</fullName>
    </submittedName>
</protein>
<sequence length="201" mass="23134">MSNEHTQVAKIEPTYSQRFTNMVVKEFSREVGKLEMTPYQERLAQHLFIGVDMSLKKLETDRAKKNADKLPVVWSNVNMEKLAIDAVHRVELGLDALIPNHIHTIPYLNGKTKKYDLDLQIGYVGKDYYKQKMAINTPKEIIYQLVYETDTFEPIMKTRGAETESYNFQITKPFARGAVIGGFGYIIYEDPTLNKLVIVPK</sequence>
<dbReference type="EMBL" id="BART01030590">
    <property type="protein sequence ID" value="GAH17978.1"/>
    <property type="molecule type" value="Genomic_DNA"/>
</dbReference>
<feature type="non-terminal residue" evidence="1">
    <location>
        <position position="201"/>
    </location>
</feature>
<proteinExistence type="predicted"/>
<organism evidence="1">
    <name type="scientific">marine sediment metagenome</name>
    <dbReference type="NCBI Taxonomy" id="412755"/>
    <lineage>
        <taxon>unclassified sequences</taxon>
        <taxon>metagenomes</taxon>
        <taxon>ecological metagenomes</taxon>
    </lineage>
</organism>
<reference evidence="1" key="1">
    <citation type="journal article" date="2014" name="Front. Microbiol.">
        <title>High frequency of phylogenetically diverse reductive dehalogenase-homologous genes in deep subseafloor sedimentary metagenomes.</title>
        <authorList>
            <person name="Kawai M."/>
            <person name="Futagami T."/>
            <person name="Toyoda A."/>
            <person name="Takaki Y."/>
            <person name="Nishi S."/>
            <person name="Hori S."/>
            <person name="Arai W."/>
            <person name="Tsubouchi T."/>
            <person name="Morono Y."/>
            <person name="Uchiyama I."/>
            <person name="Ito T."/>
            <person name="Fujiyama A."/>
            <person name="Inagaki F."/>
            <person name="Takami H."/>
        </authorList>
    </citation>
    <scope>NUCLEOTIDE SEQUENCE</scope>
    <source>
        <strain evidence="1">Expedition CK06-06</strain>
    </source>
</reference>